<accession>A0A8S1QSZ3</accession>
<comment type="caution">
    <text evidence="1">The sequence shown here is derived from an EMBL/GenBank/DDBJ whole genome shotgun (WGS) entry which is preliminary data.</text>
</comment>
<evidence type="ECO:0000313" key="2">
    <source>
        <dbReference type="Proteomes" id="UP000688137"/>
    </source>
</evidence>
<sequence>MKKITDVLNQRKDHDFNKKDYSNEVKLRIHIKSNQQHKGQSIDHKIFIIFRQLYIYGQNFKIMRVQLIKLISQDEVGPEKQEF</sequence>
<dbReference type="EMBL" id="CAJJDM010000230">
    <property type="protein sequence ID" value="CAD8118045.1"/>
    <property type="molecule type" value="Genomic_DNA"/>
</dbReference>
<keyword evidence="2" id="KW-1185">Reference proteome</keyword>
<evidence type="ECO:0000313" key="1">
    <source>
        <dbReference type="EMBL" id="CAD8118045.1"/>
    </source>
</evidence>
<dbReference type="Proteomes" id="UP000688137">
    <property type="component" value="Unassembled WGS sequence"/>
</dbReference>
<gene>
    <name evidence="1" type="ORF">PPRIM_AZ9-3.1.T2210001</name>
</gene>
<reference evidence="1" key="1">
    <citation type="submission" date="2021-01" db="EMBL/GenBank/DDBJ databases">
        <authorList>
            <consortium name="Genoscope - CEA"/>
            <person name="William W."/>
        </authorList>
    </citation>
    <scope>NUCLEOTIDE SEQUENCE</scope>
</reference>
<protein>
    <submittedName>
        <fullName evidence="1">Uncharacterized protein</fullName>
    </submittedName>
</protein>
<proteinExistence type="predicted"/>
<name>A0A8S1QSZ3_PARPR</name>
<dbReference type="AlphaFoldDB" id="A0A8S1QSZ3"/>
<organism evidence="1 2">
    <name type="scientific">Paramecium primaurelia</name>
    <dbReference type="NCBI Taxonomy" id="5886"/>
    <lineage>
        <taxon>Eukaryota</taxon>
        <taxon>Sar</taxon>
        <taxon>Alveolata</taxon>
        <taxon>Ciliophora</taxon>
        <taxon>Intramacronucleata</taxon>
        <taxon>Oligohymenophorea</taxon>
        <taxon>Peniculida</taxon>
        <taxon>Parameciidae</taxon>
        <taxon>Paramecium</taxon>
    </lineage>
</organism>